<protein>
    <recommendedName>
        <fullName evidence="2">Amidohydrolase-related domain-containing protein</fullName>
    </recommendedName>
</protein>
<proteinExistence type="predicted"/>
<dbReference type="SUPFAM" id="SSF51556">
    <property type="entry name" value="Metallo-dependent hydrolases"/>
    <property type="match status" value="1"/>
</dbReference>
<organism evidence="3 4">
    <name type="scientific">Dactylosporangium salmoneum</name>
    <dbReference type="NCBI Taxonomy" id="53361"/>
    <lineage>
        <taxon>Bacteria</taxon>
        <taxon>Bacillati</taxon>
        <taxon>Actinomycetota</taxon>
        <taxon>Actinomycetes</taxon>
        <taxon>Micromonosporales</taxon>
        <taxon>Micromonosporaceae</taxon>
        <taxon>Dactylosporangium</taxon>
    </lineage>
</organism>
<evidence type="ECO:0000313" key="4">
    <source>
        <dbReference type="Proteomes" id="UP001501444"/>
    </source>
</evidence>
<reference evidence="4" key="1">
    <citation type="journal article" date="2019" name="Int. J. Syst. Evol. Microbiol.">
        <title>The Global Catalogue of Microorganisms (GCM) 10K type strain sequencing project: providing services to taxonomists for standard genome sequencing and annotation.</title>
        <authorList>
            <consortium name="The Broad Institute Genomics Platform"/>
            <consortium name="The Broad Institute Genome Sequencing Center for Infectious Disease"/>
            <person name="Wu L."/>
            <person name="Ma J."/>
        </authorList>
    </citation>
    <scope>NUCLEOTIDE SEQUENCE [LARGE SCALE GENOMIC DNA]</scope>
    <source>
        <strain evidence="4">JCM 3272</strain>
    </source>
</reference>
<name>A0ABP5UCC2_9ACTN</name>
<dbReference type="InterPro" id="IPR006680">
    <property type="entry name" value="Amidohydro-rel"/>
</dbReference>
<dbReference type="Gene3D" id="3.20.20.140">
    <property type="entry name" value="Metal-dependent hydrolases"/>
    <property type="match status" value="1"/>
</dbReference>
<dbReference type="InterPro" id="IPR032465">
    <property type="entry name" value="ACMSD"/>
</dbReference>
<gene>
    <name evidence="3" type="ORF">GCM10010170_080610</name>
</gene>
<keyword evidence="1" id="KW-0456">Lyase</keyword>
<comment type="caution">
    <text evidence="3">The sequence shown here is derived from an EMBL/GenBank/DDBJ whole genome shotgun (WGS) entry which is preliminary data.</text>
</comment>
<keyword evidence="4" id="KW-1185">Reference proteome</keyword>
<feature type="domain" description="Amidohydrolase-related" evidence="2">
    <location>
        <begin position="17"/>
        <end position="153"/>
    </location>
</feature>
<dbReference type="Proteomes" id="UP001501444">
    <property type="component" value="Unassembled WGS sequence"/>
</dbReference>
<evidence type="ECO:0000313" key="3">
    <source>
        <dbReference type="EMBL" id="GAA2376481.1"/>
    </source>
</evidence>
<accession>A0ABP5UCC2</accession>
<dbReference type="PANTHER" id="PTHR21240:SF28">
    <property type="entry name" value="ISO-OROTATE DECARBOXYLASE (EUROFUNG)"/>
    <property type="match status" value="1"/>
</dbReference>
<dbReference type="Pfam" id="PF04909">
    <property type="entry name" value="Amidohydro_2"/>
    <property type="match status" value="1"/>
</dbReference>
<evidence type="ECO:0000256" key="1">
    <source>
        <dbReference type="ARBA" id="ARBA00023239"/>
    </source>
</evidence>
<dbReference type="InterPro" id="IPR032466">
    <property type="entry name" value="Metal_Hydrolase"/>
</dbReference>
<dbReference type="PANTHER" id="PTHR21240">
    <property type="entry name" value="2-AMINO-3-CARBOXYLMUCONATE-6-SEMIALDEHYDE DECARBOXYLASE"/>
    <property type="match status" value="1"/>
</dbReference>
<sequence>MPASPRTDRWMAQWLTGMPAETHLSIIAMILGGVFDKVPETLRICFAHGGGSFAFWLGRLDNAWHRRPDVIATSQQPPSAYVSRFSVDSVVFRPEALRVLVDTLGATQVMVGSDYPYPLGERPVGEVVDRSSFLTPDQRAAIRTNNARRFLGIR</sequence>
<dbReference type="EMBL" id="BAAARV010000080">
    <property type="protein sequence ID" value="GAA2376481.1"/>
    <property type="molecule type" value="Genomic_DNA"/>
</dbReference>
<evidence type="ECO:0000259" key="2">
    <source>
        <dbReference type="Pfam" id="PF04909"/>
    </source>
</evidence>